<accession>A0AAV2YWP6</accession>
<feature type="transmembrane region" description="Helical" evidence="2">
    <location>
        <begin position="150"/>
        <end position="171"/>
    </location>
</feature>
<name>A0AAV2YWP6_9STRA</name>
<organism evidence="4 5">
    <name type="scientific">Lagenidium giganteum</name>
    <dbReference type="NCBI Taxonomy" id="4803"/>
    <lineage>
        <taxon>Eukaryota</taxon>
        <taxon>Sar</taxon>
        <taxon>Stramenopiles</taxon>
        <taxon>Oomycota</taxon>
        <taxon>Peronosporomycetes</taxon>
        <taxon>Pythiales</taxon>
        <taxon>Pythiaceae</taxon>
    </lineage>
</organism>
<reference evidence="4" key="2">
    <citation type="journal article" date="2023" name="Microbiol Resour">
        <title>Decontamination and Annotation of the Draft Genome Sequence of the Oomycete Lagenidium giganteum ARSEF 373.</title>
        <authorList>
            <person name="Morgan W.R."/>
            <person name="Tartar A."/>
        </authorList>
    </citation>
    <scope>NUCLEOTIDE SEQUENCE</scope>
    <source>
        <strain evidence="4">ARSEF 373</strain>
    </source>
</reference>
<evidence type="ECO:0000256" key="1">
    <source>
        <dbReference type="SAM" id="MobiDB-lite"/>
    </source>
</evidence>
<dbReference type="Proteomes" id="UP001146120">
    <property type="component" value="Unassembled WGS sequence"/>
</dbReference>
<keyword evidence="2" id="KW-0472">Membrane</keyword>
<keyword evidence="2" id="KW-1133">Transmembrane helix</keyword>
<feature type="compositionally biased region" description="Low complexity" evidence="1">
    <location>
        <begin position="73"/>
        <end position="99"/>
    </location>
</feature>
<dbReference type="AlphaFoldDB" id="A0AAV2YWP6"/>
<feature type="region of interest" description="Disordered" evidence="1">
    <location>
        <begin position="174"/>
        <end position="203"/>
    </location>
</feature>
<evidence type="ECO:0000313" key="5">
    <source>
        <dbReference type="Proteomes" id="UP001146120"/>
    </source>
</evidence>
<keyword evidence="2" id="KW-0812">Transmembrane</keyword>
<protein>
    <submittedName>
        <fullName evidence="4">Uncharacterized protein</fullName>
    </submittedName>
</protein>
<feature type="signal peptide" evidence="3">
    <location>
        <begin position="1"/>
        <end position="22"/>
    </location>
</feature>
<keyword evidence="3" id="KW-0732">Signal</keyword>
<evidence type="ECO:0000256" key="2">
    <source>
        <dbReference type="SAM" id="Phobius"/>
    </source>
</evidence>
<comment type="caution">
    <text evidence="4">The sequence shown here is derived from an EMBL/GenBank/DDBJ whole genome shotgun (WGS) entry which is preliminary data.</text>
</comment>
<feature type="compositionally biased region" description="Polar residues" evidence="1">
    <location>
        <begin position="121"/>
        <end position="141"/>
    </location>
</feature>
<evidence type="ECO:0000256" key="3">
    <source>
        <dbReference type="SAM" id="SignalP"/>
    </source>
</evidence>
<reference evidence="4" key="1">
    <citation type="submission" date="2022-11" db="EMBL/GenBank/DDBJ databases">
        <authorList>
            <person name="Morgan W.R."/>
            <person name="Tartar A."/>
        </authorList>
    </citation>
    <scope>NUCLEOTIDE SEQUENCE</scope>
    <source>
        <strain evidence="4">ARSEF 373</strain>
    </source>
</reference>
<feature type="compositionally biased region" description="Low complexity" evidence="1">
    <location>
        <begin position="174"/>
        <end position="185"/>
    </location>
</feature>
<keyword evidence="5" id="KW-1185">Reference proteome</keyword>
<feature type="chain" id="PRO_5043584703" evidence="3">
    <location>
        <begin position="23"/>
        <end position="319"/>
    </location>
</feature>
<proteinExistence type="predicted"/>
<dbReference type="EMBL" id="DAKRPA010000149">
    <property type="protein sequence ID" value="DAZ96989.1"/>
    <property type="molecule type" value="Genomic_DNA"/>
</dbReference>
<sequence>MMLRVLKHVVLAAALAAYVVTADQTVAECLEDNVECGFPHTCPTKCCTKGLQIRVDGLSRSCFTTGTLSPSPFLPSSNSGSGSNNATPTPASPSTAPASVPNGPKPAPPSKGPVAPAANVITPSPSNNNVDTYNTQSTVKSGSGGISATGAAVGVVGALAAVVGLVVAVIYKKRSPASSSSSSDDMAPDYKKGQTPDNRNSLDTLDGMLEQQVRGTTGSTHQLPVFSVADRSEVASALPSSPFSHRGARISSPKGSTAMVVDDMEFNDMEFNDLEYDAESTDVRSTSGSAVAVAFLDLEDGQHHNVQAQMPSSNTEVAL</sequence>
<feature type="region of interest" description="Disordered" evidence="1">
    <location>
        <begin position="73"/>
        <end position="144"/>
    </location>
</feature>
<evidence type="ECO:0000313" key="4">
    <source>
        <dbReference type="EMBL" id="DAZ96989.1"/>
    </source>
</evidence>
<gene>
    <name evidence="4" type="ORF">N0F65_011904</name>
</gene>